<keyword evidence="2" id="KW-1133">Transmembrane helix</keyword>
<evidence type="ECO:0000256" key="1">
    <source>
        <dbReference type="SAM" id="MobiDB-lite"/>
    </source>
</evidence>
<keyword evidence="2" id="KW-0812">Transmembrane</keyword>
<gene>
    <name evidence="3" type="ORF">THAOC_14482</name>
</gene>
<dbReference type="AlphaFoldDB" id="K0SF83"/>
<evidence type="ECO:0000256" key="2">
    <source>
        <dbReference type="SAM" id="Phobius"/>
    </source>
</evidence>
<name>K0SF83_THAOC</name>
<organism evidence="3 4">
    <name type="scientific">Thalassiosira oceanica</name>
    <name type="common">Marine diatom</name>
    <dbReference type="NCBI Taxonomy" id="159749"/>
    <lineage>
        <taxon>Eukaryota</taxon>
        <taxon>Sar</taxon>
        <taxon>Stramenopiles</taxon>
        <taxon>Ochrophyta</taxon>
        <taxon>Bacillariophyta</taxon>
        <taxon>Coscinodiscophyceae</taxon>
        <taxon>Thalassiosirophycidae</taxon>
        <taxon>Thalassiosirales</taxon>
        <taxon>Thalassiosiraceae</taxon>
        <taxon>Thalassiosira</taxon>
    </lineage>
</organism>
<dbReference type="OMA" id="SAPTDHN"/>
<feature type="transmembrane region" description="Helical" evidence="2">
    <location>
        <begin position="68"/>
        <end position="89"/>
    </location>
</feature>
<feature type="region of interest" description="Disordered" evidence="1">
    <location>
        <begin position="20"/>
        <end position="63"/>
    </location>
</feature>
<dbReference type="EMBL" id="AGNL01016917">
    <property type="protein sequence ID" value="EJK64753.1"/>
    <property type="molecule type" value="Genomic_DNA"/>
</dbReference>
<keyword evidence="4" id="KW-1185">Reference proteome</keyword>
<sequence>MYRRTARVLLATQRTRIRDPRKAKQIRVSAAVTRAEEERHPPAPTPSPHQQQMLPFEPNQQSQQSMGLGSYAIAGAGMALGFTLVGALFGGL</sequence>
<dbReference type="Proteomes" id="UP000266841">
    <property type="component" value="Unassembled WGS sequence"/>
</dbReference>
<evidence type="ECO:0000313" key="3">
    <source>
        <dbReference type="EMBL" id="EJK64753.1"/>
    </source>
</evidence>
<comment type="caution">
    <text evidence="3">The sequence shown here is derived from an EMBL/GenBank/DDBJ whole genome shotgun (WGS) entry which is preliminary data.</text>
</comment>
<reference evidence="3 4" key="1">
    <citation type="journal article" date="2012" name="Genome Biol.">
        <title>Genome and low-iron response of an oceanic diatom adapted to chronic iron limitation.</title>
        <authorList>
            <person name="Lommer M."/>
            <person name="Specht M."/>
            <person name="Roy A.S."/>
            <person name="Kraemer L."/>
            <person name="Andreson R."/>
            <person name="Gutowska M.A."/>
            <person name="Wolf J."/>
            <person name="Bergner S.V."/>
            <person name="Schilhabel M.B."/>
            <person name="Klostermeier U.C."/>
            <person name="Beiko R.G."/>
            <person name="Rosenstiel P."/>
            <person name="Hippler M."/>
            <person name="Laroche J."/>
        </authorList>
    </citation>
    <scope>NUCLEOTIDE SEQUENCE [LARGE SCALE GENOMIC DNA]</scope>
    <source>
        <strain evidence="3 4">CCMP1005</strain>
    </source>
</reference>
<dbReference type="OrthoDB" id="51747at2759"/>
<feature type="compositionally biased region" description="Polar residues" evidence="1">
    <location>
        <begin position="48"/>
        <end position="63"/>
    </location>
</feature>
<accession>K0SF83</accession>
<proteinExistence type="predicted"/>
<keyword evidence="2" id="KW-0472">Membrane</keyword>
<protein>
    <submittedName>
        <fullName evidence="3">Uncharacterized protein</fullName>
    </submittedName>
</protein>
<evidence type="ECO:0000313" key="4">
    <source>
        <dbReference type="Proteomes" id="UP000266841"/>
    </source>
</evidence>